<dbReference type="EMBL" id="GGEC01076301">
    <property type="protein sequence ID" value="MBX56785.1"/>
    <property type="molecule type" value="Transcribed_RNA"/>
</dbReference>
<evidence type="ECO:0000313" key="1">
    <source>
        <dbReference type="EMBL" id="MBX56785.1"/>
    </source>
</evidence>
<organism evidence="1">
    <name type="scientific">Rhizophora mucronata</name>
    <name type="common">Asiatic mangrove</name>
    <dbReference type="NCBI Taxonomy" id="61149"/>
    <lineage>
        <taxon>Eukaryota</taxon>
        <taxon>Viridiplantae</taxon>
        <taxon>Streptophyta</taxon>
        <taxon>Embryophyta</taxon>
        <taxon>Tracheophyta</taxon>
        <taxon>Spermatophyta</taxon>
        <taxon>Magnoliopsida</taxon>
        <taxon>eudicotyledons</taxon>
        <taxon>Gunneridae</taxon>
        <taxon>Pentapetalae</taxon>
        <taxon>rosids</taxon>
        <taxon>fabids</taxon>
        <taxon>Malpighiales</taxon>
        <taxon>Rhizophoraceae</taxon>
        <taxon>Rhizophora</taxon>
    </lineage>
</organism>
<protein>
    <submittedName>
        <fullName evidence="1">Uncharacterized protein</fullName>
    </submittedName>
</protein>
<dbReference type="AlphaFoldDB" id="A0A2P2PQ05"/>
<accession>A0A2P2PQ05</accession>
<name>A0A2P2PQ05_RHIMU</name>
<reference evidence="1" key="1">
    <citation type="submission" date="2018-02" db="EMBL/GenBank/DDBJ databases">
        <title>Rhizophora mucronata_Transcriptome.</title>
        <authorList>
            <person name="Meera S.P."/>
            <person name="Sreeshan A."/>
            <person name="Augustine A."/>
        </authorList>
    </citation>
    <scope>NUCLEOTIDE SEQUENCE</scope>
    <source>
        <tissue evidence="1">Leaf</tissue>
    </source>
</reference>
<sequence>MISFTLALQLALRLNLEKYES</sequence>
<proteinExistence type="predicted"/>